<evidence type="ECO:0000313" key="2">
    <source>
        <dbReference type="Proteomes" id="UP000221249"/>
    </source>
</evidence>
<keyword evidence="2" id="KW-1185">Reference proteome</keyword>
<accession>A0A219YFC3</accession>
<name>A0A219YFC3_9CAUD</name>
<dbReference type="Proteomes" id="UP000221249">
    <property type="component" value="Segment"/>
</dbReference>
<evidence type="ECO:0000313" key="1">
    <source>
        <dbReference type="EMBL" id="APU92950.1"/>
    </source>
</evidence>
<dbReference type="EMBL" id="KY417925">
    <property type="protein sequence ID" value="APU92950.1"/>
    <property type="molecule type" value="Genomic_DNA"/>
</dbReference>
<reference evidence="1 2" key="1">
    <citation type="journal article" date="2017" name="Front. Microbiol.">
        <title>Prevalence, Host Range, and Comparative Genomic Analysis of Temperate Ochrobactrum Phages.</title>
        <authorList>
            <person name="Jackel C."/>
            <person name="Hertwig S."/>
            <person name="Scholz H.C."/>
            <person name="Nockler K."/>
            <person name="Reetz J."/>
            <person name="Hammerl J.A."/>
        </authorList>
    </citation>
    <scope>NUCLEOTIDE SEQUENCE [LARGE SCALE GENOMIC DNA]</scope>
</reference>
<organism evidence="1 2">
    <name type="scientific">Ochrobactrum phage POI1126</name>
    <dbReference type="NCBI Taxonomy" id="1932118"/>
    <lineage>
        <taxon>Viruses</taxon>
        <taxon>Duplodnaviria</taxon>
        <taxon>Heunggongvirae</taxon>
        <taxon>Uroviricota</taxon>
        <taxon>Caudoviricetes</taxon>
        <taxon>Namazuvirus</taxon>
        <taxon>Namazuvirus POI1126</taxon>
    </lineage>
</organism>
<gene>
    <name evidence="1" type="ORF">POI1126_22</name>
</gene>
<protein>
    <submittedName>
        <fullName evidence="1">Uncharacterized protein</fullName>
    </submittedName>
</protein>
<sequence>MSVFDQLQTETLEVLAGKRNPGERHKAAVRVSDLEALTDYSYRLKSGLVSAAPTAAQHNALVEDVQRLHQILQSLSQALKDRLGRA</sequence>
<proteinExistence type="predicted"/>